<reference evidence="2" key="1">
    <citation type="journal article" date="2019" name="Int. J. Syst. Evol. Microbiol.">
        <title>The Global Catalogue of Microorganisms (GCM) 10K type strain sequencing project: providing services to taxonomists for standard genome sequencing and annotation.</title>
        <authorList>
            <consortium name="The Broad Institute Genomics Platform"/>
            <consortium name="The Broad Institute Genome Sequencing Center for Infectious Disease"/>
            <person name="Wu L."/>
            <person name="Ma J."/>
        </authorList>
    </citation>
    <scope>NUCLEOTIDE SEQUENCE [LARGE SCALE GENOMIC DNA]</scope>
    <source>
        <strain evidence="2">JCM 14969</strain>
    </source>
</reference>
<protein>
    <submittedName>
        <fullName evidence="1">Uncharacterized protein</fullName>
    </submittedName>
</protein>
<evidence type="ECO:0000313" key="2">
    <source>
        <dbReference type="Proteomes" id="UP001500393"/>
    </source>
</evidence>
<evidence type="ECO:0000313" key="1">
    <source>
        <dbReference type="EMBL" id="GAA1572078.1"/>
    </source>
</evidence>
<comment type="caution">
    <text evidence="1">The sequence shown here is derived from an EMBL/GenBank/DDBJ whole genome shotgun (WGS) entry which is preliminary data.</text>
</comment>
<organism evidence="1 2">
    <name type="scientific">Kribbella sancticallisti</name>
    <dbReference type="NCBI Taxonomy" id="460087"/>
    <lineage>
        <taxon>Bacteria</taxon>
        <taxon>Bacillati</taxon>
        <taxon>Actinomycetota</taxon>
        <taxon>Actinomycetes</taxon>
        <taxon>Propionibacteriales</taxon>
        <taxon>Kribbellaceae</taxon>
        <taxon>Kribbella</taxon>
    </lineage>
</organism>
<proteinExistence type="predicted"/>
<gene>
    <name evidence="1" type="ORF">GCM10009789_27040</name>
</gene>
<dbReference type="EMBL" id="BAAAOS010000018">
    <property type="protein sequence ID" value="GAA1572078.1"/>
    <property type="molecule type" value="Genomic_DNA"/>
</dbReference>
<name>A0ABP4P5L6_9ACTN</name>
<sequence>MAEHAGKLAGVTRAGAIGGRSEDAEGGLCPDACHLGRRQAVGLCNVAIGFHANLRSTGD</sequence>
<accession>A0ABP4P5L6</accession>
<keyword evidence="2" id="KW-1185">Reference proteome</keyword>
<dbReference type="Proteomes" id="UP001500393">
    <property type="component" value="Unassembled WGS sequence"/>
</dbReference>